<dbReference type="EMBL" id="CP031222">
    <property type="protein sequence ID" value="AXI02850.1"/>
    <property type="molecule type" value="Genomic_DNA"/>
</dbReference>
<dbReference type="AlphaFoldDB" id="A0A345P6E1"/>
<reference evidence="1 2" key="1">
    <citation type="submission" date="2018-07" db="EMBL/GenBank/DDBJ databases">
        <title>Genome sequencing of Moraxellaceae gen. HYN0046.</title>
        <authorList>
            <person name="Kim M."/>
            <person name="Yi H."/>
        </authorList>
    </citation>
    <scope>NUCLEOTIDE SEQUENCE [LARGE SCALE GENOMIC DNA]</scope>
    <source>
        <strain evidence="1 2">HYN0046</strain>
    </source>
</reference>
<dbReference type="Proteomes" id="UP000253940">
    <property type="component" value="Chromosome"/>
</dbReference>
<gene>
    <name evidence="1" type="ORF">HYN46_08365</name>
</gene>
<protein>
    <submittedName>
        <fullName evidence="1">Uncharacterized protein</fullName>
    </submittedName>
</protein>
<sequence>MLEAERLAFNSVGDSQAFMLIHSGRSIRKRLNWHLHVFVVQYRWQKAWVYSILGIKNASLALYYAIRKILVLLIP</sequence>
<name>A0A345P6E1_9GAMM</name>
<dbReference type="OrthoDB" id="7161641at2"/>
<proteinExistence type="predicted"/>
<dbReference type="KEGG" id="mbah:HYN46_08365"/>
<accession>A0A345P6E1</accession>
<evidence type="ECO:0000313" key="1">
    <source>
        <dbReference type="EMBL" id="AXI02850.1"/>
    </source>
</evidence>
<evidence type="ECO:0000313" key="2">
    <source>
        <dbReference type="Proteomes" id="UP000253940"/>
    </source>
</evidence>
<organism evidence="1 2">
    <name type="scientific">Aquirhabdus parva</name>
    <dbReference type="NCBI Taxonomy" id="2283318"/>
    <lineage>
        <taxon>Bacteria</taxon>
        <taxon>Pseudomonadati</taxon>
        <taxon>Pseudomonadota</taxon>
        <taxon>Gammaproteobacteria</taxon>
        <taxon>Moraxellales</taxon>
        <taxon>Moraxellaceae</taxon>
        <taxon>Aquirhabdus</taxon>
    </lineage>
</organism>
<keyword evidence="2" id="KW-1185">Reference proteome</keyword>